<protein>
    <submittedName>
        <fullName evidence="3">Uncharacterized protein</fullName>
    </submittedName>
</protein>
<dbReference type="Proteomes" id="UP000053477">
    <property type="component" value="Unassembled WGS sequence"/>
</dbReference>
<feature type="region of interest" description="Disordered" evidence="2">
    <location>
        <begin position="696"/>
        <end position="719"/>
    </location>
</feature>
<dbReference type="OrthoDB" id="3271002at2759"/>
<accession>A0A0H2RBA5</accession>
<evidence type="ECO:0000313" key="3">
    <source>
        <dbReference type="EMBL" id="KLO09084.1"/>
    </source>
</evidence>
<reference evidence="3 4" key="1">
    <citation type="submission" date="2015-04" db="EMBL/GenBank/DDBJ databases">
        <title>Complete genome sequence of Schizopora paradoxa KUC8140, a cosmopolitan wood degrader in East Asia.</title>
        <authorList>
            <consortium name="DOE Joint Genome Institute"/>
            <person name="Min B."/>
            <person name="Park H."/>
            <person name="Jang Y."/>
            <person name="Kim J.-J."/>
            <person name="Kim K.H."/>
            <person name="Pangilinan J."/>
            <person name="Lipzen A."/>
            <person name="Riley R."/>
            <person name="Grigoriev I.V."/>
            <person name="Spatafora J.W."/>
            <person name="Choi I.-G."/>
        </authorList>
    </citation>
    <scope>NUCLEOTIDE SEQUENCE [LARGE SCALE GENOMIC DNA]</scope>
    <source>
        <strain evidence="3 4">KUC8140</strain>
    </source>
</reference>
<feature type="region of interest" description="Disordered" evidence="2">
    <location>
        <begin position="248"/>
        <end position="267"/>
    </location>
</feature>
<evidence type="ECO:0000256" key="1">
    <source>
        <dbReference type="SAM" id="Coils"/>
    </source>
</evidence>
<dbReference type="Gene3D" id="1.10.287.1490">
    <property type="match status" value="1"/>
</dbReference>
<evidence type="ECO:0000256" key="2">
    <source>
        <dbReference type="SAM" id="MobiDB-lite"/>
    </source>
</evidence>
<keyword evidence="1" id="KW-0175">Coiled coil</keyword>
<keyword evidence="4" id="KW-1185">Reference proteome</keyword>
<dbReference type="InParanoid" id="A0A0H2RBA5"/>
<feature type="compositionally biased region" description="Polar residues" evidence="2">
    <location>
        <begin position="212"/>
        <end position="221"/>
    </location>
</feature>
<dbReference type="PANTHER" id="PTHR23159:SF60">
    <property type="entry name" value="SPINDLE ASSEMBLY ABNORMAL PROTEIN 4"/>
    <property type="match status" value="1"/>
</dbReference>
<feature type="region of interest" description="Disordered" evidence="2">
    <location>
        <begin position="179"/>
        <end position="242"/>
    </location>
</feature>
<name>A0A0H2RBA5_9AGAM</name>
<dbReference type="EMBL" id="KQ086067">
    <property type="protein sequence ID" value="KLO09084.1"/>
    <property type="molecule type" value="Genomic_DNA"/>
</dbReference>
<proteinExistence type="predicted"/>
<dbReference type="SUPFAM" id="SSF57997">
    <property type="entry name" value="Tropomyosin"/>
    <property type="match status" value="1"/>
</dbReference>
<gene>
    <name evidence="3" type="ORF">SCHPADRAFT_931393</name>
</gene>
<dbReference type="AlphaFoldDB" id="A0A0H2RBA5"/>
<evidence type="ECO:0000313" key="4">
    <source>
        <dbReference type="Proteomes" id="UP000053477"/>
    </source>
</evidence>
<feature type="compositionally biased region" description="Low complexity" evidence="2">
    <location>
        <begin position="153"/>
        <end position="162"/>
    </location>
</feature>
<feature type="coiled-coil region" evidence="1">
    <location>
        <begin position="296"/>
        <end position="344"/>
    </location>
</feature>
<dbReference type="PANTHER" id="PTHR23159">
    <property type="entry name" value="CENTROSOMAL PROTEIN 2"/>
    <property type="match status" value="1"/>
</dbReference>
<feature type="region of interest" description="Disordered" evidence="2">
    <location>
        <begin position="129"/>
        <end position="162"/>
    </location>
</feature>
<sequence length="719" mass="79910">MTASTSSKAKAQNVQKPKYSYAQRVLKAVSDLRQRHKKDTVHVTAIKNQVKKNAESKNDKLGPHWQNRVTSTVHNLEDAGVLSQTPRKASVAFTPEVKRHLARERRLSTPLGLSDDNEYSLFKNLHHKFSGGDLQSTRNRRRSLGASSLYDGSTRSSRSMSNMTKAELIAELTKYRTNMATPSRSGGSPLKNPPSTVNEKNGHPDDDEFAEGNSTQVTNEPLTPLINRISQLRTPSGLMRTPSGAYISRISKQPTPEPSEVDQQSDVDQQTSFDLGDMDFGGGMDEPFVPQDDSMNADEEQEADNVEELKQKLDAATRDRDALATDYENEIKELREKLASKDNELLVAGDRLAEKTEECDKATSSMVTLQVSYNDLVTRLTSTENELDTTKKDSEAQLALRALELEGTKSKLAETEASLAAAEQKIIELNKQASADVAALNTENTTLKARVTALEEQLEAAEAQAETLNASVNDLQTQLEERDGQLATALEVSENRQAMVEELRDANNRAQSEIMDLKENVTGSRRLVDQVTAQLGDRIGQHNQALQEVQQLRVQIIEMNETRQELQATLNQTTEQLGVSETINQELQEALAVATQEATEAGTQLVARNEELETATKEYASLAERLAEVTDNLRTTETEVEELRTKLGEMEERAEDAEADADSLRAQLEDRDDAMEEVKETFSRIDEFEAAIKRAKRRVSEVAPASPSQKRQRRSEPKA</sequence>
<organism evidence="3 4">
    <name type="scientific">Schizopora paradoxa</name>
    <dbReference type="NCBI Taxonomy" id="27342"/>
    <lineage>
        <taxon>Eukaryota</taxon>
        <taxon>Fungi</taxon>
        <taxon>Dikarya</taxon>
        <taxon>Basidiomycota</taxon>
        <taxon>Agaricomycotina</taxon>
        <taxon>Agaricomycetes</taxon>
        <taxon>Hymenochaetales</taxon>
        <taxon>Schizoporaceae</taxon>
        <taxon>Schizopora</taxon>
    </lineage>
</organism>
<dbReference type="STRING" id="27342.A0A0H2RBA5"/>